<dbReference type="Gene3D" id="3.40.50.1820">
    <property type="entry name" value="alpha/beta hydrolase"/>
    <property type="match status" value="1"/>
</dbReference>
<protein>
    <recommendedName>
        <fullName evidence="1">Fungal lipase-type domain-containing protein</fullName>
    </recommendedName>
</protein>
<proteinExistence type="predicted"/>
<accession>A0A0F9Y3N3</accession>
<dbReference type="SUPFAM" id="SSF53474">
    <property type="entry name" value="alpha/beta-Hydrolases"/>
    <property type="match status" value="1"/>
</dbReference>
<gene>
    <name evidence="2" type="ORF">LCGC14_0062590</name>
</gene>
<dbReference type="PANTHER" id="PTHR45856">
    <property type="entry name" value="ALPHA/BETA-HYDROLASES SUPERFAMILY PROTEIN"/>
    <property type="match status" value="1"/>
</dbReference>
<dbReference type="AlphaFoldDB" id="A0A0F9Y3N3"/>
<comment type="caution">
    <text evidence="2">The sequence shown here is derived from an EMBL/GenBank/DDBJ whole genome shotgun (WGS) entry which is preliminary data.</text>
</comment>
<dbReference type="EMBL" id="LAZR01000015">
    <property type="protein sequence ID" value="KKO06452.1"/>
    <property type="molecule type" value="Genomic_DNA"/>
</dbReference>
<dbReference type="InterPro" id="IPR029058">
    <property type="entry name" value="AB_hydrolase_fold"/>
</dbReference>
<evidence type="ECO:0000259" key="1">
    <source>
        <dbReference type="Pfam" id="PF01764"/>
    </source>
</evidence>
<name>A0A0F9Y3N3_9ZZZZ</name>
<dbReference type="GO" id="GO:0006629">
    <property type="term" value="P:lipid metabolic process"/>
    <property type="evidence" value="ECO:0007669"/>
    <property type="project" value="InterPro"/>
</dbReference>
<evidence type="ECO:0000313" key="2">
    <source>
        <dbReference type="EMBL" id="KKO06452.1"/>
    </source>
</evidence>
<dbReference type="PANTHER" id="PTHR45856:SF24">
    <property type="entry name" value="FUNGAL LIPASE-LIKE DOMAIN-CONTAINING PROTEIN"/>
    <property type="match status" value="1"/>
</dbReference>
<sequence>MNDKINTNGIETLSCPLRNQWISFRLVDEHGLGRPFAGLRYKLQDSQGQSHEGILDEYGFGQVDNYYCGLAVIDLSDAHNGDDPWYKWLPTREHFKLPLTALQVAAEQSPTGPRNANGNTWLAEERAQKEGAKFYRVEVSDFVAANKHLPDRDDAWQPRPPVNLKRSAGLAAQQQGIALQPNTHHVIEIKALRALSPMLSTDKTFCALNAYHLAVMSTFSYASFSKKRKPREPYFSAPPPYQEPGSIGNVLREQLPRMEQPTLFNTAGPYHLICEEVPYSKRLEMMPYDPERYSAEAAEGWKNPEDVHFFHDETTETQAFITHNDQVVVISVRGTEGMNDILRDMDARQVLYQEGVGQAHRGFYKAFQAATVFVNRYLDAFYTGEQTLIVCGHSLGGAIALLLAEWLRRNWSADTQLYTFGAPRAADRAFVQGAQALTHHRLVNHNDPIPGMPFTWMDAEWKLVLPGTVALLSAPPIGSTLILGGLLNLKGDPYEHHGEQWHFMPRTPDSGTEAAVLWQPGCDAIDEQACALYAGAIDLRRDMPERDSLIKHALSMGDHSSDGGYSRATLTTLLRWHAAVTERDGALFTTQELRDIDRQVENARQAMAAWQPGNFAEFQREIRLRHDVRFYGKTDMELRRLYDEGIHLARQLSQKQTQDLQRARQRLLSQSLRPLTEQSLFGELHEHPELESLVDEWSGLKENAAAARLALVTRASGKHYA</sequence>
<dbReference type="InterPro" id="IPR002921">
    <property type="entry name" value="Fungal_lipase-type"/>
</dbReference>
<dbReference type="Pfam" id="PF01764">
    <property type="entry name" value="Lipase_3"/>
    <property type="match status" value="1"/>
</dbReference>
<dbReference type="InterPro" id="IPR051218">
    <property type="entry name" value="Sec_MonoDiacylglyc_Lipase"/>
</dbReference>
<reference evidence="2" key="1">
    <citation type="journal article" date="2015" name="Nature">
        <title>Complex archaea that bridge the gap between prokaryotes and eukaryotes.</title>
        <authorList>
            <person name="Spang A."/>
            <person name="Saw J.H."/>
            <person name="Jorgensen S.L."/>
            <person name="Zaremba-Niedzwiedzka K."/>
            <person name="Martijn J."/>
            <person name="Lind A.E."/>
            <person name="van Eijk R."/>
            <person name="Schleper C."/>
            <person name="Guy L."/>
            <person name="Ettema T.J."/>
        </authorList>
    </citation>
    <scope>NUCLEOTIDE SEQUENCE</scope>
</reference>
<feature type="domain" description="Fungal lipase-type" evidence="1">
    <location>
        <begin position="329"/>
        <end position="454"/>
    </location>
</feature>
<dbReference type="CDD" id="cd00519">
    <property type="entry name" value="Lipase_3"/>
    <property type="match status" value="1"/>
</dbReference>
<organism evidence="2">
    <name type="scientific">marine sediment metagenome</name>
    <dbReference type="NCBI Taxonomy" id="412755"/>
    <lineage>
        <taxon>unclassified sequences</taxon>
        <taxon>metagenomes</taxon>
        <taxon>ecological metagenomes</taxon>
    </lineage>
</organism>